<evidence type="ECO:0000313" key="4">
    <source>
        <dbReference type="Proteomes" id="UP000195402"/>
    </source>
</evidence>
<feature type="region of interest" description="Disordered" evidence="1">
    <location>
        <begin position="105"/>
        <end position="129"/>
    </location>
</feature>
<accession>A0A200PY47</accession>
<dbReference type="STRING" id="56857.A0A200PY47"/>
<dbReference type="Proteomes" id="UP000195402">
    <property type="component" value="Unassembled WGS sequence"/>
</dbReference>
<protein>
    <recommendedName>
        <fullName evidence="5">Glycine-rich protein</fullName>
    </recommendedName>
</protein>
<evidence type="ECO:0000313" key="3">
    <source>
        <dbReference type="EMBL" id="OVA03152.1"/>
    </source>
</evidence>
<keyword evidence="2" id="KW-1133">Transmembrane helix</keyword>
<dbReference type="GO" id="GO:0009507">
    <property type="term" value="C:chloroplast"/>
    <property type="evidence" value="ECO:0007669"/>
    <property type="project" value="TreeGrafter"/>
</dbReference>
<evidence type="ECO:0008006" key="5">
    <source>
        <dbReference type="Google" id="ProtNLM"/>
    </source>
</evidence>
<gene>
    <name evidence="3" type="ORF">BVC80_733g28</name>
</gene>
<proteinExistence type="predicted"/>
<dbReference type="AlphaFoldDB" id="A0A200PY47"/>
<keyword evidence="2" id="KW-0812">Transmembrane</keyword>
<sequence length="239" mass="26326">MSCMQITACGPIAKSKNICPSRHLSASLSCVSPSYAIQLLGTPSRPASNASSYQKCTTVCLFGGKGKPENDNDASSPWKSLEKAMGGLGKEKSIQDILREQMQNQEFGDGGGGLGGPPPSGGGDGSGGSEDEGFVGILDELLQVILATAGFIFLYVYIISGEELTRLAKDFIKFLFTRRKSIRLTRAMARWGRAYRRMTKKDELQRDWLERAILNTPTWWHNPRQYKRYLGSRLASTYN</sequence>
<dbReference type="InParanoid" id="A0A200PY47"/>
<name>A0A200PY47_MACCD</name>
<evidence type="ECO:0000256" key="2">
    <source>
        <dbReference type="SAM" id="Phobius"/>
    </source>
</evidence>
<dbReference type="PANTHER" id="PTHR35483">
    <property type="entry name" value="NUCLEUSENVELOPE PROTEIN"/>
    <property type="match status" value="1"/>
</dbReference>
<organism evidence="3 4">
    <name type="scientific">Macleaya cordata</name>
    <name type="common">Five-seeded plume-poppy</name>
    <name type="synonym">Bocconia cordata</name>
    <dbReference type="NCBI Taxonomy" id="56857"/>
    <lineage>
        <taxon>Eukaryota</taxon>
        <taxon>Viridiplantae</taxon>
        <taxon>Streptophyta</taxon>
        <taxon>Embryophyta</taxon>
        <taxon>Tracheophyta</taxon>
        <taxon>Spermatophyta</taxon>
        <taxon>Magnoliopsida</taxon>
        <taxon>Ranunculales</taxon>
        <taxon>Papaveraceae</taxon>
        <taxon>Papaveroideae</taxon>
        <taxon>Macleaya</taxon>
    </lineage>
</organism>
<reference evidence="3 4" key="1">
    <citation type="journal article" date="2017" name="Mol. Plant">
        <title>The Genome of Medicinal Plant Macleaya cordata Provides New Insights into Benzylisoquinoline Alkaloids Metabolism.</title>
        <authorList>
            <person name="Liu X."/>
            <person name="Liu Y."/>
            <person name="Huang P."/>
            <person name="Ma Y."/>
            <person name="Qing Z."/>
            <person name="Tang Q."/>
            <person name="Cao H."/>
            <person name="Cheng P."/>
            <person name="Zheng Y."/>
            <person name="Yuan Z."/>
            <person name="Zhou Y."/>
            <person name="Liu J."/>
            <person name="Tang Z."/>
            <person name="Zhuo Y."/>
            <person name="Zhang Y."/>
            <person name="Yu L."/>
            <person name="Huang J."/>
            <person name="Yang P."/>
            <person name="Peng Q."/>
            <person name="Zhang J."/>
            <person name="Jiang W."/>
            <person name="Zhang Z."/>
            <person name="Lin K."/>
            <person name="Ro D.K."/>
            <person name="Chen X."/>
            <person name="Xiong X."/>
            <person name="Shang Y."/>
            <person name="Huang S."/>
            <person name="Zeng J."/>
        </authorList>
    </citation>
    <scope>NUCLEOTIDE SEQUENCE [LARGE SCALE GENOMIC DNA]</scope>
    <source>
        <strain evidence="4">cv. BLH2017</strain>
        <tissue evidence="3">Root</tissue>
    </source>
</reference>
<keyword evidence="4" id="KW-1185">Reference proteome</keyword>
<dbReference type="OrthoDB" id="1680511at2759"/>
<evidence type="ECO:0000256" key="1">
    <source>
        <dbReference type="SAM" id="MobiDB-lite"/>
    </source>
</evidence>
<keyword evidence="2" id="KW-0472">Membrane</keyword>
<feature type="compositionally biased region" description="Gly residues" evidence="1">
    <location>
        <begin position="108"/>
        <end position="128"/>
    </location>
</feature>
<comment type="caution">
    <text evidence="3">The sequence shown here is derived from an EMBL/GenBank/DDBJ whole genome shotgun (WGS) entry which is preliminary data.</text>
</comment>
<feature type="transmembrane region" description="Helical" evidence="2">
    <location>
        <begin position="141"/>
        <end position="159"/>
    </location>
</feature>
<dbReference type="EMBL" id="MVGT01003822">
    <property type="protein sequence ID" value="OVA03152.1"/>
    <property type="molecule type" value="Genomic_DNA"/>
</dbReference>
<dbReference type="OMA" id="YFRNTSQ"/>
<dbReference type="PANTHER" id="PTHR35483:SF1">
    <property type="entry name" value="GLYCINE-RICH PROTEIN-RELATED"/>
    <property type="match status" value="1"/>
</dbReference>
<dbReference type="FunCoup" id="A0A200PY47">
    <property type="interactions" value="2179"/>
</dbReference>